<sequence length="61" mass="6156">MNSSNFELYGVELVNEQDLMTIEGGHQGTAYAIGHAVGEALVVAGTIIGIAGALLNGGHSS</sequence>
<organism evidence="1 2">
    <name type="scientific">Hymenobacter lutimineralis</name>
    <dbReference type="NCBI Taxonomy" id="2606448"/>
    <lineage>
        <taxon>Bacteria</taxon>
        <taxon>Pseudomonadati</taxon>
        <taxon>Bacteroidota</taxon>
        <taxon>Cytophagia</taxon>
        <taxon>Cytophagales</taxon>
        <taxon>Hymenobacteraceae</taxon>
        <taxon>Hymenobacter</taxon>
    </lineage>
</organism>
<evidence type="ECO:0000313" key="1">
    <source>
        <dbReference type="EMBL" id="TYZ05437.1"/>
    </source>
</evidence>
<protein>
    <recommendedName>
        <fullName evidence="3">Class IIb bacteriocin, lactobin A/cerein 7B family</fullName>
    </recommendedName>
</protein>
<proteinExistence type="predicted"/>
<evidence type="ECO:0000313" key="2">
    <source>
        <dbReference type="Proteomes" id="UP000322791"/>
    </source>
</evidence>
<accession>A0A5D6UQF3</accession>
<name>A0A5D6UQF3_9BACT</name>
<dbReference type="Proteomes" id="UP000322791">
    <property type="component" value="Unassembled WGS sequence"/>
</dbReference>
<reference evidence="1 2" key="1">
    <citation type="submission" date="2019-08" db="EMBL/GenBank/DDBJ databases">
        <authorList>
            <person name="Seo M.-J."/>
        </authorList>
    </citation>
    <scope>NUCLEOTIDE SEQUENCE [LARGE SCALE GENOMIC DNA]</scope>
    <source>
        <strain evidence="1 2">KIGAM108</strain>
    </source>
</reference>
<gene>
    <name evidence="1" type="ORF">FY528_21120</name>
</gene>
<comment type="caution">
    <text evidence="1">The sequence shown here is derived from an EMBL/GenBank/DDBJ whole genome shotgun (WGS) entry which is preliminary data.</text>
</comment>
<evidence type="ECO:0008006" key="3">
    <source>
        <dbReference type="Google" id="ProtNLM"/>
    </source>
</evidence>
<dbReference type="RefSeq" id="WP_149072987.1">
    <property type="nucleotide sequence ID" value="NZ_VTHL01000050.1"/>
</dbReference>
<dbReference type="EMBL" id="VTHL01000050">
    <property type="protein sequence ID" value="TYZ05437.1"/>
    <property type="molecule type" value="Genomic_DNA"/>
</dbReference>
<keyword evidence="2" id="KW-1185">Reference proteome</keyword>
<dbReference type="AlphaFoldDB" id="A0A5D6UQF3"/>